<dbReference type="AlphaFoldDB" id="A0A8H6MH08"/>
<organism evidence="1 2">
    <name type="scientific">Ephemerocybe angulata</name>
    <dbReference type="NCBI Taxonomy" id="980116"/>
    <lineage>
        <taxon>Eukaryota</taxon>
        <taxon>Fungi</taxon>
        <taxon>Dikarya</taxon>
        <taxon>Basidiomycota</taxon>
        <taxon>Agaricomycotina</taxon>
        <taxon>Agaricomycetes</taxon>
        <taxon>Agaricomycetidae</taxon>
        <taxon>Agaricales</taxon>
        <taxon>Agaricineae</taxon>
        <taxon>Psathyrellaceae</taxon>
        <taxon>Ephemerocybe</taxon>
    </lineage>
</organism>
<evidence type="ECO:0008006" key="3">
    <source>
        <dbReference type="Google" id="ProtNLM"/>
    </source>
</evidence>
<reference evidence="1 2" key="1">
    <citation type="submission" date="2020-07" db="EMBL/GenBank/DDBJ databases">
        <title>Comparative genomics of pyrophilous fungi reveals a link between fire events and developmental genes.</title>
        <authorList>
            <consortium name="DOE Joint Genome Institute"/>
            <person name="Steindorff A.S."/>
            <person name="Carver A."/>
            <person name="Calhoun S."/>
            <person name="Stillman K."/>
            <person name="Liu H."/>
            <person name="Lipzen A."/>
            <person name="Pangilinan J."/>
            <person name="Labutti K."/>
            <person name="Bruns T.D."/>
            <person name="Grigoriev I.V."/>
        </authorList>
    </citation>
    <scope>NUCLEOTIDE SEQUENCE [LARGE SCALE GENOMIC DNA]</scope>
    <source>
        <strain evidence="1 2">CBS 144469</strain>
    </source>
</reference>
<protein>
    <recommendedName>
        <fullName evidence="3">DDE Tnp4 domain-containing protein</fullName>
    </recommendedName>
</protein>
<keyword evidence="2" id="KW-1185">Reference proteome</keyword>
<name>A0A8H6MH08_9AGAR</name>
<proteinExistence type="predicted"/>
<sequence>PPQMAYVLDHCYNEPELFRRELLMDAIAVEALAEALEVNPVFHNTSNNSQRPVIEQLAVVLYRFGHYGNAAGLHKVAQWAGCAKGTVHLYTQRVMKAILSPSFLNSAVRLPTEEEKEKAKSWVEKTSGVPSWRDGWCFVDGTLIPLYVRPHWYGPSYFDRKCNYSLNIQ</sequence>
<gene>
    <name evidence="1" type="ORF">DFP72DRAFT_749589</name>
</gene>
<comment type="caution">
    <text evidence="1">The sequence shown here is derived from an EMBL/GenBank/DDBJ whole genome shotgun (WGS) entry which is preliminary data.</text>
</comment>
<accession>A0A8H6MH08</accession>
<feature type="non-terminal residue" evidence="1">
    <location>
        <position position="169"/>
    </location>
</feature>
<evidence type="ECO:0000313" key="2">
    <source>
        <dbReference type="Proteomes" id="UP000521943"/>
    </source>
</evidence>
<dbReference type="Proteomes" id="UP000521943">
    <property type="component" value="Unassembled WGS sequence"/>
</dbReference>
<dbReference type="OrthoDB" id="2641813at2759"/>
<feature type="non-terminal residue" evidence="1">
    <location>
        <position position="1"/>
    </location>
</feature>
<dbReference type="EMBL" id="JACGCI010000004">
    <property type="protein sequence ID" value="KAF6764507.1"/>
    <property type="molecule type" value="Genomic_DNA"/>
</dbReference>
<evidence type="ECO:0000313" key="1">
    <source>
        <dbReference type="EMBL" id="KAF6764507.1"/>
    </source>
</evidence>